<keyword evidence="3" id="KW-1185">Reference proteome</keyword>
<dbReference type="PANTHER" id="PTHR43174">
    <property type="entry name" value="UDP-N-ACETYLGLUCOSAMINE 2-EPIMERASE"/>
    <property type="match status" value="1"/>
</dbReference>
<dbReference type="Pfam" id="PF02350">
    <property type="entry name" value="Epimerase_2"/>
    <property type="match status" value="1"/>
</dbReference>
<feature type="domain" description="UDP-N-acetylglucosamine 2-epimerase" evidence="1">
    <location>
        <begin position="21"/>
        <end position="368"/>
    </location>
</feature>
<protein>
    <submittedName>
        <fullName evidence="2">UDP-N-acetylglucosamine 2-epimerase (Hydrolyzing)</fullName>
        <ecNumber evidence="2">3.2.1.183</ecNumber>
    </submittedName>
</protein>
<dbReference type="Gene3D" id="3.40.50.2000">
    <property type="entry name" value="Glycogen Phosphorylase B"/>
    <property type="match status" value="2"/>
</dbReference>
<dbReference type="InterPro" id="IPR020004">
    <property type="entry name" value="UDP-GlcNAc_Epase"/>
</dbReference>
<dbReference type="EC" id="3.2.1.183" evidence="2"/>
<keyword evidence="2" id="KW-0326">Glycosidase</keyword>
<dbReference type="InterPro" id="IPR003331">
    <property type="entry name" value="UDP_GlcNAc_Epimerase_2_dom"/>
</dbReference>
<dbReference type="InterPro" id="IPR029767">
    <property type="entry name" value="WecB-like"/>
</dbReference>
<evidence type="ECO:0000313" key="2">
    <source>
        <dbReference type="EMBL" id="MVT42075.1"/>
    </source>
</evidence>
<proteinExistence type="predicted"/>
<dbReference type="EMBL" id="WRXO01000004">
    <property type="protein sequence ID" value="MVT42075.1"/>
    <property type="molecule type" value="Genomic_DNA"/>
</dbReference>
<dbReference type="RefSeq" id="WP_157300709.1">
    <property type="nucleotide sequence ID" value="NZ_BAAAZB010000005.1"/>
</dbReference>
<accession>A0A6N8J9V6</accession>
<dbReference type="GO" id="GO:0004553">
    <property type="term" value="F:hydrolase activity, hydrolyzing O-glycosyl compounds"/>
    <property type="evidence" value="ECO:0007669"/>
    <property type="project" value="InterPro"/>
</dbReference>
<organism evidence="2 3">
    <name type="scientific">Chitinophaga oryziterrae</name>
    <dbReference type="NCBI Taxonomy" id="1031224"/>
    <lineage>
        <taxon>Bacteria</taxon>
        <taxon>Pseudomonadati</taxon>
        <taxon>Bacteroidota</taxon>
        <taxon>Chitinophagia</taxon>
        <taxon>Chitinophagales</taxon>
        <taxon>Chitinophagaceae</taxon>
        <taxon>Chitinophaga</taxon>
    </lineage>
</organism>
<dbReference type="OrthoDB" id="9803238at2"/>
<name>A0A6N8J9V6_9BACT</name>
<dbReference type="GO" id="GO:0006047">
    <property type="term" value="P:UDP-N-acetylglucosamine metabolic process"/>
    <property type="evidence" value="ECO:0007669"/>
    <property type="project" value="InterPro"/>
</dbReference>
<keyword evidence="2" id="KW-0378">Hydrolase</keyword>
<dbReference type="NCBIfam" id="TIGR03568">
    <property type="entry name" value="NeuC_NnaA"/>
    <property type="match status" value="1"/>
</dbReference>
<dbReference type="AlphaFoldDB" id="A0A6N8J9V6"/>
<evidence type="ECO:0000259" key="1">
    <source>
        <dbReference type="Pfam" id="PF02350"/>
    </source>
</evidence>
<reference evidence="2 3" key="1">
    <citation type="submission" date="2019-12" db="EMBL/GenBank/DDBJ databases">
        <title>The draft genomic sequence of strain Chitinophaga oryziterrae JCM 16595.</title>
        <authorList>
            <person name="Zhang X."/>
        </authorList>
    </citation>
    <scope>NUCLEOTIDE SEQUENCE [LARGE SCALE GENOMIC DNA]</scope>
    <source>
        <strain evidence="2 3">JCM 16595</strain>
    </source>
</reference>
<gene>
    <name evidence="2" type="primary">neuC</name>
    <name evidence="2" type="ORF">GO495_15900</name>
</gene>
<dbReference type="SUPFAM" id="SSF53756">
    <property type="entry name" value="UDP-Glycosyltransferase/glycogen phosphorylase"/>
    <property type="match status" value="1"/>
</dbReference>
<comment type="caution">
    <text evidence="2">The sequence shown here is derived from an EMBL/GenBank/DDBJ whole genome shotgun (WGS) entry which is preliminary data.</text>
</comment>
<sequence length="371" mass="41278">MRIAILTSSRADYGIYKPLIRALKEDAFFHVSIIAFGTHLSPFHGHTIDEIIHDGFTVDHRISSLLLTDDEQAISTSMGLTMVKFADFWATHAADFDWIFCLGDRFEMFAAVMAGLSFGIRFAHIHGGETTLGAIDNVFRHSITMASQLHFVATPSFAEKVKILMEGNAENIVVSGALGLDNLKGMPLLDKDAFYRKWQIDLSVPSVLITIHPETVTASHNETHLKTILSVLNELKERYQLIITMPNADTNGSLFRLAFQELGMKYPEKIKIIENFGTQSYFSCMKHVLFMLGNTSSGIIEAASLNKCVVNIGDRQKGRLTGENVLHVPFEKNSILSAVADIESNGVHEIENIYFNGGAKDKIIDKLKSLR</sequence>
<evidence type="ECO:0000313" key="3">
    <source>
        <dbReference type="Proteomes" id="UP000468388"/>
    </source>
</evidence>
<dbReference type="PANTHER" id="PTHR43174:SF3">
    <property type="entry name" value="UDP-N-ACETYLGLUCOSAMINE 2-EPIMERASE"/>
    <property type="match status" value="1"/>
</dbReference>
<dbReference type="Proteomes" id="UP000468388">
    <property type="component" value="Unassembled WGS sequence"/>
</dbReference>